<evidence type="ECO:0000256" key="1">
    <source>
        <dbReference type="SAM" id="MobiDB-lite"/>
    </source>
</evidence>
<keyword evidence="2" id="KW-0812">Transmembrane</keyword>
<keyword evidence="4" id="KW-1185">Reference proteome</keyword>
<keyword evidence="2" id="KW-1133">Transmembrane helix</keyword>
<feature type="transmembrane region" description="Helical" evidence="2">
    <location>
        <begin position="41"/>
        <end position="64"/>
    </location>
</feature>
<evidence type="ECO:0000313" key="3">
    <source>
        <dbReference type="EMBL" id="GAA1984112.1"/>
    </source>
</evidence>
<evidence type="ECO:0000313" key="4">
    <source>
        <dbReference type="Proteomes" id="UP001501116"/>
    </source>
</evidence>
<feature type="region of interest" description="Disordered" evidence="1">
    <location>
        <begin position="1"/>
        <end position="23"/>
    </location>
</feature>
<comment type="caution">
    <text evidence="3">The sequence shown here is derived from an EMBL/GenBank/DDBJ whole genome shotgun (WGS) entry which is preliminary data.</text>
</comment>
<sequence length="231" mass="24621">MTDLGELKSALAGTEPDDGFRPPDLAKIMADGGRIRRRRRIAVGTGAVALTAVVLFGISSVTMLRQPDSAPPALSVAKQPDAPVYEEAKIFWAGDGSPDGRPFAMSFLHEVRPGTEDHRFPDGYFISAGRSGPDGTPKRDRTVPVDLTPGFHRIDGVDGFSCGYFVAPFGKETAVRSIQAAADGKYADAKTAQWEAVPNIVLFWFPAGPGPAQIPGHRLEAYDAKGKLTVG</sequence>
<dbReference type="EMBL" id="BAAANN010000039">
    <property type="protein sequence ID" value="GAA1984112.1"/>
    <property type="molecule type" value="Genomic_DNA"/>
</dbReference>
<name>A0ABN2SC19_9PSEU</name>
<accession>A0ABN2SC19</accession>
<protein>
    <submittedName>
        <fullName evidence="3">Uncharacterized protein</fullName>
    </submittedName>
</protein>
<organism evidence="3 4">
    <name type="scientific">Amycolatopsis minnesotensis</name>
    <dbReference type="NCBI Taxonomy" id="337894"/>
    <lineage>
        <taxon>Bacteria</taxon>
        <taxon>Bacillati</taxon>
        <taxon>Actinomycetota</taxon>
        <taxon>Actinomycetes</taxon>
        <taxon>Pseudonocardiales</taxon>
        <taxon>Pseudonocardiaceae</taxon>
        <taxon>Amycolatopsis</taxon>
    </lineage>
</organism>
<gene>
    <name evidence="3" type="ORF">GCM10009754_71720</name>
</gene>
<proteinExistence type="predicted"/>
<dbReference type="RefSeq" id="WP_344429255.1">
    <property type="nucleotide sequence ID" value="NZ_BAAANN010000039.1"/>
</dbReference>
<reference evidence="3 4" key="1">
    <citation type="journal article" date="2019" name="Int. J. Syst. Evol. Microbiol.">
        <title>The Global Catalogue of Microorganisms (GCM) 10K type strain sequencing project: providing services to taxonomists for standard genome sequencing and annotation.</title>
        <authorList>
            <consortium name="The Broad Institute Genomics Platform"/>
            <consortium name="The Broad Institute Genome Sequencing Center for Infectious Disease"/>
            <person name="Wu L."/>
            <person name="Ma J."/>
        </authorList>
    </citation>
    <scope>NUCLEOTIDE SEQUENCE [LARGE SCALE GENOMIC DNA]</scope>
    <source>
        <strain evidence="3 4">JCM 14545</strain>
    </source>
</reference>
<evidence type="ECO:0000256" key="2">
    <source>
        <dbReference type="SAM" id="Phobius"/>
    </source>
</evidence>
<dbReference type="Proteomes" id="UP001501116">
    <property type="component" value="Unassembled WGS sequence"/>
</dbReference>
<keyword evidence="2" id="KW-0472">Membrane</keyword>